<dbReference type="KEGG" id="mha:HF1_03310"/>
<gene>
    <name evidence="1" type="ordered locus">HF1_03310</name>
</gene>
<dbReference type="HOGENOM" id="CLU_096783_0_0_14"/>
<reference evidence="1 2" key="1">
    <citation type="journal article" date="2011" name="J. Bacteriol.">
        <title>Complete genome sequence of Mycoplasma haemofelis, a hemotropic mycoplasma.</title>
        <authorList>
            <person name="Barker E.N."/>
            <person name="Helps C.R."/>
            <person name="Peters I.R."/>
            <person name="Darby A.C."/>
            <person name="Radford A.D."/>
            <person name="Tasker S."/>
        </authorList>
    </citation>
    <scope>NUCLEOTIDE SEQUENCE [LARGE SCALE GENOMIC DNA]</scope>
    <source>
        <strain evidence="1 2">Langford 1</strain>
    </source>
</reference>
<evidence type="ECO:0000313" key="2">
    <source>
        <dbReference type="Proteomes" id="UP000008637"/>
    </source>
</evidence>
<name>E8ZGR8_MYCHL</name>
<accession>E8ZGR8</accession>
<dbReference type="EMBL" id="FR773153">
    <property type="protein sequence ID" value="CBY92339.1"/>
    <property type="molecule type" value="Genomic_DNA"/>
</dbReference>
<dbReference type="AlphaFoldDB" id="E8ZGR8"/>
<dbReference type="OrthoDB" id="9825668at2"/>
<keyword evidence="2" id="KW-1185">Reference proteome</keyword>
<evidence type="ECO:0000313" key="1">
    <source>
        <dbReference type="EMBL" id="CBY92339.1"/>
    </source>
</evidence>
<proteinExistence type="predicted"/>
<protein>
    <submittedName>
        <fullName evidence="1">Uncharacterized protein</fullName>
    </submittedName>
</protein>
<organism evidence="1 2">
    <name type="scientific">Mycoplasma haemofelis (strain Langford 1)</name>
    <name type="common">Haemobartonella felis</name>
    <dbReference type="NCBI Taxonomy" id="941640"/>
    <lineage>
        <taxon>Bacteria</taxon>
        <taxon>Bacillati</taxon>
        <taxon>Mycoplasmatota</taxon>
        <taxon>Mollicutes</taxon>
        <taxon>Mycoplasmataceae</taxon>
        <taxon>Mycoplasma</taxon>
    </lineage>
</organism>
<dbReference type="Proteomes" id="UP000008637">
    <property type="component" value="Chromosome"/>
</dbReference>
<sequence length="199" mass="21705">MTLPSKIGLGFAGAVGLSGAGYLGSQLIKGEPKETFKSKYSIAVEGFLNNSATLNKKLDALGKSTSDPKHTELIAAKNHKKGTKDKEASESLKRGCSDIHNKPIDSGFLEDFKNYCSFNNEDKIESGKSLVFANTDLEGKWSVFSQKSAQDLHEGFKAISKPSSADENWKGKMLSECKKLAVEIFQGEIPNFKEFCTKP</sequence>